<dbReference type="InterPro" id="IPR050228">
    <property type="entry name" value="Carboxylesterase_BioH"/>
</dbReference>
<proteinExistence type="predicted"/>
<evidence type="ECO:0000313" key="2">
    <source>
        <dbReference type="EMBL" id="CAB3664522.1"/>
    </source>
</evidence>
<dbReference type="InterPro" id="IPR000073">
    <property type="entry name" value="AB_hydrolase_1"/>
</dbReference>
<protein>
    <recommendedName>
        <fullName evidence="1">AB hydrolase-1 domain-containing protein</fullName>
    </recommendedName>
</protein>
<gene>
    <name evidence="2" type="ORF">LMG3441_00742</name>
</gene>
<dbReference type="EMBL" id="CADIJQ010000001">
    <property type="protein sequence ID" value="CAB3664522.1"/>
    <property type="molecule type" value="Genomic_DNA"/>
</dbReference>
<sequence>MTVTTNTPAKAPLTLRGMGSLHVGGDLIALDGLPLQQHTLAAGGTPVTLDPNGQYAIGQMYAQYFLAAQPCSDIPVLFWHGGGLTGACWETTPDRREGWSSQFLRQGWDVYVCDAAERGRAGYAPVPQVWPAPISQTASVVFNRFRFGAAPSAAQIDELAQFAYPGQRFPIEAFATFVRQLVPRWTHTDDVIANAYAALLSRVGPSAIVCHSQGGVFGLRAAITNPDRVKAIVALEPAAVPMDAIQVHGLQVPTLIVLGDHMNRDARWPLMRKAINAFAAQSPLVQILDLPAIGITGNSHMLMMDTNSEIVARHVLDWLARKLIA</sequence>
<feature type="domain" description="AB hydrolase-1" evidence="1">
    <location>
        <begin position="75"/>
        <end position="244"/>
    </location>
</feature>
<dbReference type="SUPFAM" id="SSF53474">
    <property type="entry name" value="alpha/beta-Hydrolases"/>
    <property type="match status" value="1"/>
</dbReference>
<dbReference type="InterPro" id="IPR029058">
    <property type="entry name" value="AB_hydrolase_fold"/>
</dbReference>
<reference evidence="2 3" key="1">
    <citation type="submission" date="2020-04" db="EMBL/GenBank/DDBJ databases">
        <authorList>
            <person name="De Canck E."/>
        </authorList>
    </citation>
    <scope>NUCLEOTIDE SEQUENCE [LARGE SCALE GENOMIC DNA]</scope>
    <source>
        <strain evidence="2 3">LMG 3441</strain>
    </source>
</reference>
<evidence type="ECO:0000313" key="3">
    <source>
        <dbReference type="Proteomes" id="UP000494269"/>
    </source>
</evidence>
<dbReference type="Gene3D" id="3.40.50.1820">
    <property type="entry name" value="alpha/beta hydrolase"/>
    <property type="match status" value="1"/>
</dbReference>
<name>A0A6S6Z6B7_9BURK</name>
<dbReference type="Pfam" id="PF00561">
    <property type="entry name" value="Abhydrolase_1"/>
    <property type="match status" value="1"/>
</dbReference>
<organism evidence="2 3">
    <name type="scientific">Achromobacter kerstersii</name>
    <dbReference type="NCBI Taxonomy" id="1353890"/>
    <lineage>
        <taxon>Bacteria</taxon>
        <taxon>Pseudomonadati</taxon>
        <taxon>Pseudomonadota</taxon>
        <taxon>Betaproteobacteria</taxon>
        <taxon>Burkholderiales</taxon>
        <taxon>Alcaligenaceae</taxon>
        <taxon>Achromobacter</taxon>
    </lineage>
</organism>
<keyword evidence="3" id="KW-1185">Reference proteome</keyword>
<dbReference type="PANTHER" id="PTHR43194">
    <property type="entry name" value="HYDROLASE ALPHA/BETA FOLD FAMILY"/>
    <property type="match status" value="1"/>
</dbReference>
<accession>A0A6S6Z6B7</accession>
<evidence type="ECO:0000259" key="1">
    <source>
        <dbReference type="Pfam" id="PF00561"/>
    </source>
</evidence>
<dbReference type="RefSeq" id="WP_175168834.1">
    <property type="nucleotide sequence ID" value="NZ_CADIJQ010000001.1"/>
</dbReference>
<dbReference type="Proteomes" id="UP000494269">
    <property type="component" value="Unassembled WGS sequence"/>
</dbReference>
<dbReference type="AlphaFoldDB" id="A0A6S6Z6B7"/>
<dbReference type="PANTHER" id="PTHR43194:SF5">
    <property type="entry name" value="PIMELOYL-[ACYL-CARRIER PROTEIN] METHYL ESTER ESTERASE"/>
    <property type="match status" value="1"/>
</dbReference>